<accession>A0A1S8WNI7</accession>
<evidence type="ECO:0000313" key="1">
    <source>
        <dbReference type="EMBL" id="OON16060.1"/>
    </source>
</evidence>
<dbReference type="EMBL" id="KV898987">
    <property type="protein sequence ID" value="OON16060.1"/>
    <property type="molecule type" value="Genomic_DNA"/>
</dbReference>
<evidence type="ECO:0000313" key="2">
    <source>
        <dbReference type="Proteomes" id="UP000243686"/>
    </source>
</evidence>
<sequence length="163" mass="18558">MTSLRTRRLALKLACYRYHLRYTPGQGNLTADALSRLPLRDLPLHTSKPAELVDGGIGDSVLSNTFSTLPFWRNFRRIYGPQASTWNSKENKLIPQMTSLRTRRLALKLACYRYHLRYTPGQGNLTADALSRLPLRDLPLHTSKPAELVDGLMTCLSLLQKYE</sequence>
<evidence type="ECO:0008006" key="3">
    <source>
        <dbReference type="Google" id="ProtNLM"/>
    </source>
</evidence>
<organism evidence="1 2">
    <name type="scientific">Opisthorchis viverrini</name>
    <name type="common">Southeast Asian liver fluke</name>
    <dbReference type="NCBI Taxonomy" id="6198"/>
    <lineage>
        <taxon>Eukaryota</taxon>
        <taxon>Metazoa</taxon>
        <taxon>Spiralia</taxon>
        <taxon>Lophotrochozoa</taxon>
        <taxon>Platyhelminthes</taxon>
        <taxon>Trematoda</taxon>
        <taxon>Digenea</taxon>
        <taxon>Opisthorchiida</taxon>
        <taxon>Opisthorchiata</taxon>
        <taxon>Opisthorchiidae</taxon>
        <taxon>Opisthorchis</taxon>
    </lineage>
</organism>
<reference evidence="1 2" key="1">
    <citation type="submission" date="2015-03" db="EMBL/GenBank/DDBJ databases">
        <title>Draft genome of the nematode, Opisthorchis viverrini.</title>
        <authorList>
            <person name="Mitreva M."/>
        </authorList>
    </citation>
    <scope>NUCLEOTIDE SEQUENCE [LARGE SCALE GENOMIC DNA]</scope>
    <source>
        <strain evidence="1">Khon Kaen</strain>
    </source>
</reference>
<dbReference type="AlphaFoldDB" id="A0A1S8WNI7"/>
<dbReference type="Proteomes" id="UP000243686">
    <property type="component" value="Unassembled WGS sequence"/>
</dbReference>
<gene>
    <name evidence="1" type="ORF">X801_08132</name>
</gene>
<name>A0A1S8WNI7_OPIVI</name>
<keyword evidence="2" id="KW-1185">Reference proteome</keyword>
<proteinExistence type="predicted"/>
<protein>
    <recommendedName>
        <fullName evidence="3">Reverse transcriptase RNase H-like domain-containing protein</fullName>
    </recommendedName>
</protein>